<dbReference type="InterPro" id="IPR038168">
    <property type="entry name" value="TF_DP_C_sf"/>
</dbReference>
<keyword evidence="4 7" id="KW-0238">DNA-binding</keyword>
<dbReference type="GO" id="GO:0000977">
    <property type="term" value="F:RNA polymerase II transcription regulatory region sequence-specific DNA binding"/>
    <property type="evidence" value="ECO:0007669"/>
    <property type="project" value="TreeGrafter"/>
</dbReference>
<feature type="domain" description="Transcription factor DP C-terminal" evidence="8">
    <location>
        <begin position="267"/>
        <end position="393"/>
    </location>
</feature>
<dbReference type="GO" id="GO:0051726">
    <property type="term" value="P:regulation of cell cycle"/>
    <property type="evidence" value="ECO:0007669"/>
    <property type="project" value="InterPro"/>
</dbReference>
<evidence type="ECO:0000256" key="6">
    <source>
        <dbReference type="ARBA" id="ARBA00023242"/>
    </source>
</evidence>
<dbReference type="AlphaFoldDB" id="A0AAU9K0Y3"/>
<evidence type="ECO:0008006" key="12">
    <source>
        <dbReference type="Google" id="ProtNLM"/>
    </source>
</evidence>
<evidence type="ECO:0000256" key="4">
    <source>
        <dbReference type="ARBA" id="ARBA00023125"/>
    </source>
</evidence>
<sequence length="399" mass="46062">MDQSKYYPAHIKSLIKDLQNSHDTSDVLKSYIPHLSSDTSLYYIFLNLGYLPHQGAFNKPLTVIDVIAQITSEYQDPMQDELGSITPSSSQYSPKPWDISRGVREEFLKTFYENRIYDISEAYDLGLRNYDESDPLDFEDNSLSSMWTSTPCMTPVPVYKPTIASTPLSPKVPYSEQSTPRMGKGLKMLSVRVKDIISRNGFSSYKEVADELILELNRAEGFNSDKDGKNILRRVYDALNVLIASDVLRKEGKRYFWKGMKSVVIPNENFKIKNSLDEAKKRIETKKKSLKQLSYKYLSIKSLINRNKKFIMSREIIRFPFIIVATEEEKAKNIHIDCSKGNTEVSIKLQKKYYCFEDSDILMKLNFHETALKNFEIPDEVLNLLGIKKPMKFVKKIIL</sequence>
<dbReference type="EMBL" id="CAJZBQ010000053">
    <property type="protein sequence ID" value="CAG9331680.1"/>
    <property type="molecule type" value="Genomic_DNA"/>
</dbReference>
<dbReference type="Pfam" id="PF08781">
    <property type="entry name" value="DP"/>
    <property type="match status" value="1"/>
</dbReference>
<dbReference type="Gene3D" id="1.20.140.80">
    <property type="entry name" value="Transcription factor DP"/>
    <property type="match status" value="1"/>
</dbReference>
<accession>A0AAU9K0Y3</accession>
<comment type="caution">
    <text evidence="10">The sequence shown here is derived from an EMBL/GenBank/DDBJ whole genome shotgun (WGS) entry which is preliminary data.</text>
</comment>
<dbReference type="InterPro" id="IPR036388">
    <property type="entry name" value="WH-like_DNA-bd_sf"/>
</dbReference>
<dbReference type="Pfam" id="PF02319">
    <property type="entry name" value="WHD_E2F_TDP"/>
    <property type="match status" value="1"/>
</dbReference>
<keyword evidence="6 7" id="KW-0539">Nucleus</keyword>
<keyword evidence="11" id="KW-1185">Reference proteome</keyword>
<evidence type="ECO:0000256" key="7">
    <source>
        <dbReference type="RuleBase" id="RU003796"/>
    </source>
</evidence>
<dbReference type="InterPro" id="IPR037241">
    <property type="entry name" value="E2F-DP_heterodim"/>
</dbReference>
<dbReference type="InterPro" id="IPR003316">
    <property type="entry name" value="E2F_WHTH_DNA-bd_dom"/>
</dbReference>
<dbReference type="PANTHER" id="PTHR12548:SF9">
    <property type="entry name" value="TRANSCRIPTION FACTOR DP"/>
    <property type="match status" value="1"/>
</dbReference>
<evidence type="ECO:0000256" key="1">
    <source>
        <dbReference type="ARBA" id="ARBA00004123"/>
    </source>
</evidence>
<dbReference type="InterPro" id="IPR036390">
    <property type="entry name" value="WH_DNA-bd_sf"/>
</dbReference>
<feature type="domain" description="E2F/DP family winged-helix DNA-binding" evidence="9">
    <location>
        <begin position="181"/>
        <end position="259"/>
    </location>
</feature>
<dbReference type="Gene3D" id="1.10.10.10">
    <property type="entry name" value="Winged helix-like DNA-binding domain superfamily/Winged helix DNA-binding domain"/>
    <property type="match status" value="1"/>
</dbReference>
<evidence type="ECO:0000313" key="10">
    <source>
        <dbReference type="EMBL" id="CAG9331680.1"/>
    </source>
</evidence>
<evidence type="ECO:0000259" key="8">
    <source>
        <dbReference type="SMART" id="SM01138"/>
    </source>
</evidence>
<dbReference type="SMART" id="SM01372">
    <property type="entry name" value="E2F_TDP"/>
    <property type="match status" value="1"/>
</dbReference>
<dbReference type="Proteomes" id="UP001162131">
    <property type="component" value="Unassembled WGS sequence"/>
</dbReference>
<evidence type="ECO:0000256" key="2">
    <source>
        <dbReference type="ARBA" id="ARBA00010940"/>
    </source>
</evidence>
<name>A0AAU9K0Y3_9CILI</name>
<gene>
    <name evidence="10" type="ORF">BSTOLATCC_MIC53744</name>
</gene>
<dbReference type="InterPro" id="IPR015648">
    <property type="entry name" value="Transcrpt_fac_DP"/>
</dbReference>
<comment type="similarity">
    <text evidence="2 7">Belongs to the E2F/DP family.</text>
</comment>
<proteinExistence type="inferred from homology"/>
<dbReference type="GO" id="GO:0000981">
    <property type="term" value="F:DNA-binding transcription factor activity, RNA polymerase II-specific"/>
    <property type="evidence" value="ECO:0007669"/>
    <property type="project" value="TreeGrafter"/>
</dbReference>
<dbReference type="SMART" id="SM01138">
    <property type="entry name" value="DP"/>
    <property type="match status" value="1"/>
</dbReference>
<reference evidence="10" key="1">
    <citation type="submission" date="2021-09" db="EMBL/GenBank/DDBJ databases">
        <authorList>
            <consortium name="AG Swart"/>
            <person name="Singh M."/>
            <person name="Singh A."/>
            <person name="Seah K."/>
            <person name="Emmerich C."/>
        </authorList>
    </citation>
    <scope>NUCLEOTIDE SEQUENCE</scope>
    <source>
        <strain evidence="10">ATCC30299</strain>
    </source>
</reference>
<dbReference type="GO" id="GO:0005667">
    <property type="term" value="C:transcription regulator complex"/>
    <property type="evidence" value="ECO:0007669"/>
    <property type="project" value="InterPro"/>
</dbReference>
<keyword evidence="3 7" id="KW-0805">Transcription regulation</keyword>
<dbReference type="SUPFAM" id="SSF46785">
    <property type="entry name" value="Winged helix' DNA-binding domain"/>
    <property type="match status" value="1"/>
</dbReference>
<evidence type="ECO:0000313" key="11">
    <source>
        <dbReference type="Proteomes" id="UP001162131"/>
    </source>
</evidence>
<dbReference type="GO" id="GO:0005634">
    <property type="term" value="C:nucleus"/>
    <property type="evidence" value="ECO:0007669"/>
    <property type="project" value="UniProtKB-SubCell"/>
</dbReference>
<dbReference type="PANTHER" id="PTHR12548">
    <property type="entry name" value="TRANSCRIPTION FACTOR DP"/>
    <property type="match status" value="1"/>
</dbReference>
<comment type="subcellular location">
    <subcellularLocation>
        <location evidence="1 7">Nucleus</location>
    </subcellularLocation>
</comment>
<evidence type="ECO:0000256" key="5">
    <source>
        <dbReference type="ARBA" id="ARBA00023163"/>
    </source>
</evidence>
<protein>
    <recommendedName>
        <fullName evidence="12">E2F/DP family winged-helix DNA-binding domain-containing protein</fullName>
    </recommendedName>
</protein>
<evidence type="ECO:0000259" key="9">
    <source>
        <dbReference type="SMART" id="SM01372"/>
    </source>
</evidence>
<evidence type="ECO:0000256" key="3">
    <source>
        <dbReference type="ARBA" id="ARBA00023015"/>
    </source>
</evidence>
<keyword evidence="5 7" id="KW-0804">Transcription</keyword>
<dbReference type="SUPFAM" id="SSF144074">
    <property type="entry name" value="E2F-DP heterodimerization region"/>
    <property type="match status" value="1"/>
</dbReference>
<organism evidence="10 11">
    <name type="scientific">Blepharisma stoltei</name>
    <dbReference type="NCBI Taxonomy" id="1481888"/>
    <lineage>
        <taxon>Eukaryota</taxon>
        <taxon>Sar</taxon>
        <taxon>Alveolata</taxon>
        <taxon>Ciliophora</taxon>
        <taxon>Postciliodesmatophora</taxon>
        <taxon>Heterotrichea</taxon>
        <taxon>Heterotrichida</taxon>
        <taxon>Blepharismidae</taxon>
        <taxon>Blepharisma</taxon>
    </lineage>
</organism>
<dbReference type="InterPro" id="IPR014889">
    <property type="entry name" value="Transc_factor_DP_C"/>
</dbReference>